<dbReference type="Gene3D" id="1.10.10.10">
    <property type="entry name" value="Winged helix-like DNA-binding domain superfamily/Winged helix DNA-binding domain"/>
    <property type="match status" value="1"/>
</dbReference>
<comment type="caution">
    <text evidence="7">The sequence shown here is derived from an EMBL/GenBank/DDBJ whole genome shotgun (WGS) entry which is preliminary data.</text>
</comment>
<dbReference type="InterPro" id="IPR039425">
    <property type="entry name" value="RNA_pol_sigma-70-like"/>
</dbReference>
<dbReference type="InterPro" id="IPR013325">
    <property type="entry name" value="RNA_pol_sigma_r2"/>
</dbReference>
<evidence type="ECO:0000259" key="5">
    <source>
        <dbReference type="Pfam" id="PF04542"/>
    </source>
</evidence>
<feature type="domain" description="RNA polymerase sigma-70 region 2" evidence="5">
    <location>
        <begin position="55"/>
        <end position="121"/>
    </location>
</feature>
<gene>
    <name evidence="7" type="ORF">EV199_1254</name>
</gene>
<organism evidence="7 8">
    <name type="scientific">Pseudobacter ginsenosidimutans</name>
    <dbReference type="NCBI Taxonomy" id="661488"/>
    <lineage>
        <taxon>Bacteria</taxon>
        <taxon>Pseudomonadati</taxon>
        <taxon>Bacteroidota</taxon>
        <taxon>Chitinophagia</taxon>
        <taxon>Chitinophagales</taxon>
        <taxon>Chitinophagaceae</taxon>
        <taxon>Pseudobacter</taxon>
    </lineage>
</organism>
<evidence type="ECO:0000256" key="1">
    <source>
        <dbReference type="ARBA" id="ARBA00010641"/>
    </source>
</evidence>
<evidence type="ECO:0000256" key="4">
    <source>
        <dbReference type="ARBA" id="ARBA00023163"/>
    </source>
</evidence>
<evidence type="ECO:0000313" key="7">
    <source>
        <dbReference type="EMBL" id="RZS75389.1"/>
    </source>
</evidence>
<dbReference type="RefSeq" id="WP_130539761.1">
    <property type="nucleotide sequence ID" value="NZ_CP042431.1"/>
</dbReference>
<reference evidence="7 8" key="1">
    <citation type="submission" date="2019-02" db="EMBL/GenBank/DDBJ databases">
        <title>Genomic Encyclopedia of Type Strains, Phase IV (KMG-IV): sequencing the most valuable type-strain genomes for metagenomic binning, comparative biology and taxonomic classification.</title>
        <authorList>
            <person name="Goeker M."/>
        </authorList>
    </citation>
    <scope>NUCLEOTIDE SEQUENCE [LARGE SCALE GENOMIC DNA]</scope>
    <source>
        <strain evidence="7 8">DSM 18116</strain>
    </source>
</reference>
<dbReference type="Gene3D" id="1.10.1740.10">
    <property type="match status" value="1"/>
</dbReference>
<accession>A0A4Q7N2W7</accession>
<dbReference type="EMBL" id="SGXA01000001">
    <property type="protein sequence ID" value="RZS75389.1"/>
    <property type="molecule type" value="Genomic_DNA"/>
</dbReference>
<sequence>MHLLLNPCKFVPENASYASGYWWIMTGSASTYQQLDNKDLFAMVAAGDEAAFRQLFNKFLPEIGSAIKSVVHSETATKDIIQEVFIQIWISRDKLTAVDLPRNWLFQVTYFLSYKWLRSQKNQEKLQSGLQQVSHSDNSNAVWEQLDFNETTRLIREAVVLLPEKAKKIYTLSREKNLKISEIAVTLGISEQTVKNSLTRSLSSIREHLLAHGISIPVFILCFFSNQ</sequence>
<evidence type="ECO:0000313" key="8">
    <source>
        <dbReference type="Proteomes" id="UP000293874"/>
    </source>
</evidence>
<proteinExistence type="inferred from homology"/>
<dbReference type="GO" id="GO:0016987">
    <property type="term" value="F:sigma factor activity"/>
    <property type="evidence" value="ECO:0007669"/>
    <property type="project" value="UniProtKB-KW"/>
</dbReference>
<dbReference type="GO" id="GO:0003677">
    <property type="term" value="F:DNA binding"/>
    <property type="evidence" value="ECO:0007669"/>
    <property type="project" value="InterPro"/>
</dbReference>
<dbReference type="AlphaFoldDB" id="A0A4Q7N2W7"/>
<protein>
    <submittedName>
        <fullName evidence="7">RNA polymerase sigma-70 factor (ECF subfamily)</fullName>
    </submittedName>
</protein>
<dbReference type="SUPFAM" id="SSF88659">
    <property type="entry name" value="Sigma3 and sigma4 domains of RNA polymerase sigma factors"/>
    <property type="match status" value="1"/>
</dbReference>
<dbReference type="GO" id="GO:0006352">
    <property type="term" value="P:DNA-templated transcription initiation"/>
    <property type="evidence" value="ECO:0007669"/>
    <property type="project" value="InterPro"/>
</dbReference>
<evidence type="ECO:0000256" key="2">
    <source>
        <dbReference type="ARBA" id="ARBA00023015"/>
    </source>
</evidence>
<name>A0A4Q7N2W7_9BACT</name>
<keyword evidence="3" id="KW-0731">Sigma factor</keyword>
<dbReference type="NCBIfam" id="TIGR02937">
    <property type="entry name" value="sigma70-ECF"/>
    <property type="match status" value="1"/>
</dbReference>
<keyword evidence="8" id="KW-1185">Reference proteome</keyword>
<comment type="similarity">
    <text evidence="1">Belongs to the sigma-70 factor family. ECF subfamily.</text>
</comment>
<dbReference type="InterPro" id="IPR013324">
    <property type="entry name" value="RNA_pol_sigma_r3/r4-like"/>
</dbReference>
<dbReference type="SUPFAM" id="SSF88946">
    <property type="entry name" value="Sigma2 domain of RNA polymerase sigma factors"/>
    <property type="match status" value="1"/>
</dbReference>
<dbReference type="InterPro" id="IPR036388">
    <property type="entry name" value="WH-like_DNA-bd_sf"/>
</dbReference>
<dbReference type="InterPro" id="IPR007627">
    <property type="entry name" value="RNA_pol_sigma70_r2"/>
</dbReference>
<feature type="domain" description="RNA polymerase sigma factor 70 region 4 type 2" evidence="6">
    <location>
        <begin position="153"/>
        <end position="202"/>
    </location>
</feature>
<dbReference type="Proteomes" id="UP000293874">
    <property type="component" value="Unassembled WGS sequence"/>
</dbReference>
<dbReference type="PANTHER" id="PTHR43133">
    <property type="entry name" value="RNA POLYMERASE ECF-TYPE SIGMA FACTO"/>
    <property type="match status" value="1"/>
</dbReference>
<dbReference type="Pfam" id="PF04542">
    <property type="entry name" value="Sigma70_r2"/>
    <property type="match status" value="1"/>
</dbReference>
<dbReference type="OrthoDB" id="799938at2"/>
<keyword evidence="2" id="KW-0805">Transcription regulation</keyword>
<dbReference type="Pfam" id="PF08281">
    <property type="entry name" value="Sigma70_r4_2"/>
    <property type="match status" value="1"/>
</dbReference>
<dbReference type="InterPro" id="IPR014284">
    <property type="entry name" value="RNA_pol_sigma-70_dom"/>
</dbReference>
<evidence type="ECO:0000256" key="3">
    <source>
        <dbReference type="ARBA" id="ARBA00023082"/>
    </source>
</evidence>
<dbReference type="InterPro" id="IPR013249">
    <property type="entry name" value="RNA_pol_sigma70_r4_t2"/>
</dbReference>
<dbReference type="PANTHER" id="PTHR43133:SF46">
    <property type="entry name" value="RNA POLYMERASE SIGMA-70 FACTOR ECF SUBFAMILY"/>
    <property type="match status" value="1"/>
</dbReference>
<evidence type="ECO:0000259" key="6">
    <source>
        <dbReference type="Pfam" id="PF08281"/>
    </source>
</evidence>
<keyword evidence="4" id="KW-0804">Transcription</keyword>